<organism evidence="2 3">
    <name type="scientific">Litomosoides sigmodontis</name>
    <name type="common">Filarial nematode worm</name>
    <dbReference type="NCBI Taxonomy" id="42156"/>
    <lineage>
        <taxon>Eukaryota</taxon>
        <taxon>Metazoa</taxon>
        <taxon>Ecdysozoa</taxon>
        <taxon>Nematoda</taxon>
        <taxon>Chromadorea</taxon>
        <taxon>Rhabditida</taxon>
        <taxon>Spirurina</taxon>
        <taxon>Spiruromorpha</taxon>
        <taxon>Filarioidea</taxon>
        <taxon>Onchocercidae</taxon>
        <taxon>Litomosoides</taxon>
    </lineage>
</organism>
<evidence type="ECO:0000313" key="3">
    <source>
        <dbReference type="Proteomes" id="UP000277928"/>
    </source>
</evidence>
<dbReference type="AlphaFoldDB" id="A0A3P6TRX9"/>
<name>A0A3P6TRX9_LITSI</name>
<proteinExistence type="predicted"/>
<feature type="compositionally biased region" description="Basic and acidic residues" evidence="1">
    <location>
        <begin position="109"/>
        <end position="118"/>
    </location>
</feature>
<feature type="compositionally biased region" description="Basic and acidic residues" evidence="1">
    <location>
        <begin position="20"/>
        <end position="47"/>
    </location>
</feature>
<feature type="region of interest" description="Disordered" evidence="1">
    <location>
        <begin position="1"/>
        <end position="59"/>
    </location>
</feature>
<dbReference type="EMBL" id="UYRX01000001">
    <property type="protein sequence ID" value="VDK67121.1"/>
    <property type="molecule type" value="Genomic_DNA"/>
</dbReference>
<gene>
    <name evidence="2" type="ORF">NLS_LOCUS25</name>
</gene>
<evidence type="ECO:0000313" key="2">
    <source>
        <dbReference type="EMBL" id="VDK67121.1"/>
    </source>
</evidence>
<dbReference type="OrthoDB" id="5830259at2759"/>
<protein>
    <submittedName>
        <fullName evidence="2">Uncharacterized protein</fullName>
    </submittedName>
</protein>
<feature type="compositionally biased region" description="Polar residues" evidence="1">
    <location>
        <begin position="123"/>
        <end position="132"/>
    </location>
</feature>
<accession>A0A3P6TRX9</accession>
<feature type="compositionally biased region" description="Polar residues" evidence="1">
    <location>
        <begin position="1"/>
        <end position="14"/>
    </location>
</feature>
<dbReference type="Proteomes" id="UP000277928">
    <property type="component" value="Unassembled WGS sequence"/>
</dbReference>
<feature type="region of interest" description="Disordered" evidence="1">
    <location>
        <begin position="76"/>
        <end position="171"/>
    </location>
</feature>
<dbReference type="OMA" id="VPLKMPE"/>
<keyword evidence="3" id="KW-1185">Reference proteome</keyword>
<evidence type="ECO:0000256" key="1">
    <source>
        <dbReference type="SAM" id="MobiDB-lite"/>
    </source>
</evidence>
<reference evidence="2 3" key="1">
    <citation type="submission" date="2018-08" db="EMBL/GenBank/DDBJ databases">
        <authorList>
            <person name="Laetsch R D."/>
            <person name="Stevens L."/>
            <person name="Kumar S."/>
            <person name="Blaxter L. M."/>
        </authorList>
    </citation>
    <scope>NUCLEOTIDE SEQUENCE [LARGE SCALE GENOMIC DNA]</scope>
</reference>
<sequence length="171" mass="19281">MGCQFSKQSENAKTTRSKLSKPDAKENIAGEPVIEKLRSERSSKEAVAENEELNDEVGNVVPEGAGLKLSTIVSRSAEPNEEAVGNRNQLKRNKLHKHESERSPNNNRRPKDLGETLNRKYLLNNSKQLQIRTKTKRSRANPEDDTLYEVPLRMPEFDLVPSRSEDSVAQS</sequence>